<dbReference type="Gene3D" id="2.30.30.40">
    <property type="entry name" value="SH3 Domains"/>
    <property type="match status" value="5"/>
</dbReference>
<dbReference type="Pfam" id="PF16652">
    <property type="entry name" value="PH_13"/>
    <property type="match status" value="1"/>
</dbReference>
<dbReference type="InterPro" id="IPR036028">
    <property type="entry name" value="SH3-like_dom_sf"/>
</dbReference>
<feature type="domain" description="SH3" evidence="9">
    <location>
        <begin position="920"/>
        <end position="978"/>
    </location>
</feature>
<dbReference type="InterPro" id="IPR018247">
    <property type="entry name" value="EF_Hand_1_Ca_BS"/>
</dbReference>
<dbReference type="Pfam" id="PF00168">
    <property type="entry name" value="C2"/>
    <property type="match status" value="1"/>
</dbReference>
<dbReference type="Proteomes" id="UP000663852">
    <property type="component" value="Unassembled WGS sequence"/>
</dbReference>
<feature type="domain" description="EF-hand" evidence="14">
    <location>
        <begin position="180"/>
        <end position="215"/>
    </location>
</feature>
<feature type="domain" description="DH" evidence="12">
    <location>
        <begin position="1133"/>
        <end position="1414"/>
    </location>
</feature>
<dbReference type="EMBL" id="CAJNOJ010000112">
    <property type="protein sequence ID" value="CAF1137647.1"/>
    <property type="molecule type" value="Genomic_DNA"/>
</dbReference>
<dbReference type="Pfam" id="PF12763">
    <property type="entry name" value="EH"/>
    <property type="match status" value="2"/>
</dbReference>
<dbReference type="Pfam" id="PF14604">
    <property type="entry name" value="SH3_9"/>
    <property type="match status" value="1"/>
</dbReference>
<dbReference type="SUPFAM" id="SSF49562">
    <property type="entry name" value="C2 domain (Calcium/lipid-binding domain, CaLB)"/>
    <property type="match status" value="1"/>
</dbReference>
<evidence type="ECO:0000259" key="10">
    <source>
        <dbReference type="PROSITE" id="PS50003"/>
    </source>
</evidence>
<evidence type="ECO:0000256" key="7">
    <source>
        <dbReference type="SAM" id="Coils"/>
    </source>
</evidence>
<keyword evidence="4" id="KW-0254">Endocytosis</keyword>
<dbReference type="CDD" id="cd00160">
    <property type="entry name" value="RhoGEF"/>
    <property type="match status" value="1"/>
</dbReference>
<dbReference type="InterPro" id="IPR001849">
    <property type="entry name" value="PH_domain"/>
</dbReference>
<gene>
    <name evidence="15" type="ORF">EDS130_LOCUS21908</name>
</gene>
<feature type="compositionally biased region" description="Low complexity" evidence="8">
    <location>
        <begin position="882"/>
        <end position="896"/>
    </location>
</feature>
<feature type="coiled-coil region" evidence="7">
    <location>
        <begin position="1394"/>
        <end position="1421"/>
    </location>
</feature>
<evidence type="ECO:0000313" key="15">
    <source>
        <dbReference type="EMBL" id="CAF1137647.1"/>
    </source>
</evidence>
<dbReference type="SUPFAM" id="SSF50044">
    <property type="entry name" value="SH3-domain"/>
    <property type="match status" value="5"/>
</dbReference>
<feature type="region of interest" description="Disordered" evidence="8">
    <location>
        <begin position="614"/>
        <end position="633"/>
    </location>
</feature>
<dbReference type="PRINTS" id="PR00452">
    <property type="entry name" value="SH3DOMAIN"/>
</dbReference>
<dbReference type="SMART" id="SM00233">
    <property type="entry name" value="PH"/>
    <property type="match status" value="1"/>
</dbReference>
<feature type="domain" description="SH3" evidence="9">
    <location>
        <begin position="1057"/>
        <end position="1117"/>
    </location>
</feature>
<evidence type="ECO:0000259" key="13">
    <source>
        <dbReference type="PROSITE" id="PS50031"/>
    </source>
</evidence>
<dbReference type="Gene3D" id="1.10.238.10">
    <property type="entry name" value="EF-hand"/>
    <property type="match status" value="2"/>
</dbReference>
<proteinExistence type="predicted"/>
<feature type="region of interest" description="Disordered" evidence="8">
    <location>
        <begin position="646"/>
        <end position="668"/>
    </location>
</feature>
<feature type="region of interest" description="Disordered" evidence="8">
    <location>
        <begin position="882"/>
        <end position="901"/>
    </location>
</feature>
<dbReference type="InterPro" id="IPR011993">
    <property type="entry name" value="PH-like_dom_sf"/>
</dbReference>
<feature type="domain" description="SH3" evidence="9">
    <location>
        <begin position="979"/>
        <end position="1043"/>
    </location>
</feature>
<dbReference type="SUPFAM" id="SSF50729">
    <property type="entry name" value="PH domain-like"/>
    <property type="match status" value="1"/>
</dbReference>
<dbReference type="GO" id="GO:0035025">
    <property type="term" value="P:positive regulation of Rho protein signal transduction"/>
    <property type="evidence" value="ECO:0007669"/>
    <property type="project" value="TreeGrafter"/>
</dbReference>
<evidence type="ECO:0000259" key="14">
    <source>
        <dbReference type="PROSITE" id="PS50222"/>
    </source>
</evidence>
<accession>A0A814RTD0</accession>
<dbReference type="InterPro" id="IPR000008">
    <property type="entry name" value="C2_dom"/>
</dbReference>
<dbReference type="Gene3D" id="2.30.29.30">
    <property type="entry name" value="Pleckstrin-homology domain (PH domain)/Phosphotyrosine-binding domain (PTB)"/>
    <property type="match status" value="1"/>
</dbReference>
<feature type="coiled-coil region" evidence="7">
    <location>
        <begin position="509"/>
        <end position="557"/>
    </location>
</feature>
<evidence type="ECO:0000259" key="11">
    <source>
        <dbReference type="PROSITE" id="PS50004"/>
    </source>
</evidence>
<dbReference type="InterPro" id="IPR035899">
    <property type="entry name" value="DBL_dom_sf"/>
</dbReference>
<evidence type="ECO:0000256" key="5">
    <source>
        <dbReference type="ARBA" id="ARBA00022837"/>
    </source>
</evidence>
<feature type="domain" description="PH" evidence="10">
    <location>
        <begin position="1462"/>
        <end position="1569"/>
    </location>
</feature>
<evidence type="ECO:0000256" key="2">
    <source>
        <dbReference type="ARBA" id="ARBA00022443"/>
    </source>
</evidence>
<dbReference type="PROSITE" id="PS50222">
    <property type="entry name" value="EF_HAND_2"/>
    <property type="match status" value="2"/>
</dbReference>
<evidence type="ECO:0000256" key="8">
    <source>
        <dbReference type="SAM" id="MobiDB-lite"/>
    </source>
</evidence>
<evidence type="ECO:0008006" key="17">
    <source>
        <dbReference type="Google" id="ProtNLM"/>
    </source>
</evidence>
<feature type="domain" description="C2" evidence="11">
    <location>
        <begin position="1579"/>
        <end position="1705"/>
    </location>
</feature>
<dbReference type="GO" id="GO:0005509">
    <property type="term" value="F:calcium ion binding"/>
    <property type="evidence" value="ECO:0007669"/>
    <property type="project" value="InterPro"/>
</dbReference>
<dbReference type="SMART" id="SM00326">
    <property type="entry name" value="SH3"/>
    <property type="match status" value="5"/>
</dbReference>
<dbReference type="CDD" id="cd00174">
    <property type="entry name" value="SH3"/>
    <property type="match status" value="1"/>
</dbReference>
<dbReference type="SUPFAM" id="SSF48065">
    <property type="entry name" value="DBL homology domain (DH-domain)"/>
    <property type="match status" value="1"/>
</dbReference>
<feature type="domain" description="SH3" evidence="9">
    <location>
        <begin position="814"/>
        <end position="874"/>
    </location>
</feature>
<dbReference type="PANTHER" id="PTHR46006:SF6">
    <property type="entry name" value="INTERSECTIN-2 ISOFORM X1"/>
    <property type="match status" value="1"/>
</dbReference>
<dbReference type="InterPro" id="IPR000219">
    <property type="entry name" value="DH_dom"/>
</dbReference>
<feature type="region of interest" description="Disordered" evidence="8">
    <location>
        <begin position="311"/>
        <end position="336"/>
    </location>
</feature>
<evidence type="ECO:0000259" key="12">
    <source>
        <dbReference type="PROSITE" id="PS50010"/>
    </source>
</evidence>
<protein>
    <recommendedName>
        <fullName evidence="17">Intersectin-1</fullName>
    </recommendedName>
</protein>
<dbReference type="InterPro" id="IPR001452">
    <property type="entry name" value="SH3_domain"/>
</dbReference>
<dbReference type="PANTHER" id="PTHR46006">
    <property type="entry name" value="RHO GUANINE NUCLEOTIDE EXCHANGE FACTOR AT 64C, ISOFORM A"/>
    <property type="match status" value="1"/>
</dbReference>
<dbReference type="GO" id="GO:0005737">
    <property type="term" value="C:cytoplasm"/>
    <property type="evidence" value="ECO:0007669"/>
    <property type="project" value="UniProtKB-SubCell"/>
</dbReference>
<keyword evidence="5" id="KW-0106">Calcium</keyword>
<dbReference type="Gene3D" id="1.20.900.10">
    <property type="entry name" value="Dbl homology (DH) domain"/>
    <property type="match status" value="1"/>
</dbReference>
<dbReference type="Pfam" id="PF00621">
    <property type="entry name" value="RhoGEF"/>
    <property type="match status" value="2"/>
</dbReference>
<dbReference type="PROSITE" id="PS50004">
    <property type="entry name" value="C2"/>
    <property type="match status" value="1"/>
</dbReference>
<dbReference type="PROSITE" id="PS50002">
    <property type="entry name" value="SH3"/>
    <property type="match status" value="5"/>
</dbReference>
<dbReference type="InterPro" id="IPR011992">
    <property type="entry name" value="EF-hand-dom_pair"/>
</dbReference>
<comment type="caution">
    <text evidence="15">The sequence shown here is derived from an EMBL/GenBank/DDBJ whole genome shotgun (WGS) entry which is preliminary data.</text>
</comment>
<feature type="coiled-coil region" evidence="7">
    <location>
        <begin position="448"/>
        <end position="482"/>
    </location>
</feature>
<dbReference type="SMART" id="SM00239">
    <property type="entry name" value="C2"/>
    <property type="match status" value="1"/>
</dbReference>
<keyword evidence="3" id="KW-0963">Cytoplasm</keyword>
<dbReference type="Pfam" id="PF00018">
    <property type="entry name" value="SH3_1"/>
    <property type="match status" value="2"/>
</dbReference>
<dbReference type="Gene3D" id="2.60.40.150">
    <property type="entry name" value="C2 domain"/>
    <property type="match status" value="1"/>
</dbReference>
<dbReference type="InterPro" id="IPR051480">
    <property type="entry name" value="Endocytic_GEF_Adapter"/>
</dbReference>
<dbReference type="PROSITE" id="PS50003">
    <property type="entry name" value="PH_DOMAIN"/>
    <property type="match status" value="1"/>
</dbReference>
<keyword evidence="2 6" id="KW-0728">SH3 domain</keyword>
<evidence type="ECO:0000256" key="4">
    <source>
        <dbReference type="ARBA" id="ARBA00022583"/>
    </source>
</evidence>
<dbReference type="Pfam" id="PF07653">
    <property type="entry name" value="SH3_2"/>
    <property type="match status" value="2"/>
</dbReference>
<dbReference type="SMART" id="SM00325">
    <property type="entry name" value="RhoGEF"/>
    <property type="match status" value="1"/>
</dbReference>
<reference evidence="15" key="1">
    <citation type="submission" date="2021-02" db="EMBL/GenBank/DDBJ databases">
        <authorList>
            <person name="Nowell W R."/>
        </authorList>
    </citation>
    <scope>NUCLEOTIDE SEQUENCE</scope>
</reference>
<dbReference type="InterPro" id="IPR002048">
    <property type="entry name" value="EF_hand_dom"/>
</dbReference>
<dbReference type="InterPro" id="IPR035892">
    <property type="entry name" value="C2_domain_sf"/>
</dbReference>
<dbReference type="SMART" id="SM00027">
    <property type="entry name" value="EH"/>
    <property type="match status" value="2"/>
</dbReference>
<feature type="domain" description="EF-hand" evidence="14">
    <location>
        <begin position="45"/>
        <end position="80"/>
    </location>
</feature>
<dbReference type="GO" id="GO:0006897">
    <property type="term" value="P:endocytosis"/>
    <property type="evidence" value="ECO:0007669"/>
    <property type="project" value="UniProtKB-KW"/>
</dbReference>
<evidence type="ECO:0000313" key="16">
    <source>
        <dbReference type="Proteomes" id="UP000663852"/>
    </source>
</evidence>
<feature type="domain" description="SH3" evidence="9">
    <location>
        <begin position="715"/>
        <end position="796"/>
    </location>
</feature>
<keyword evidence="7" id="KW-0175">Coiled coil</keyword>
<evidence type="ECO:0000256" key="1">
    <source>
        <dbReference type="ARBA" id="ARBA00004496"/>
    </source>
</evidence>
<feature type="domain" description="EH" evidence="13">
    <location>
        <begin position="13"/>
        <end position="96"/>
    </location>
</feature>
<evidence type="ECO:0000259" key="9">
    <source>
        <dbReference type="PROSITE" id="PS50002"/>
    </source>
</evidence>
<dbReference type="SUPFAM" id="SSF47473">
    <property type="entry name" value="EF-hand"/>
    <property type="match status" value="2"/>
</dbReference>
<name>A0A814RTD0_ADIRI</name>
<dbReference type="PROSITE" id="PS50031">
    <property type="entry name" value="EH"/>
    <property type="match status" value="2"/>
</dbReference>
<feature type="compositionally biased region" description="Polar residues" evidence="8">
    <location>
        <begin position="659"/>
        <end position="668"/>
    </location>
</feature>
<evidence type="ECO:0000256" key="6">
    <source>
        <dbReference type="PROSITE-ProRule" id="PRU00192"/>
    </source>
</evidence>
<dbReference type="PROSITE" id="PS50010">
    <property type="entry name" value="DH_2"/>
    <property type="match status" value="1"/>
</dbReference>
<dbReference type="InterPro" id="IPR000261">
    <property type="entry name" value="EH_dom"/>
</dbReference>
<sequence>MYIPGDWRISADDRTKYDSYFQKCNPIQGYVTGEQARSFFVQSGLPADVLRKIWDLSDITADGRLDKREFTIACHLIASQVQKKVPLPATLPPTLLSDAIIITANGALPVMSAFPTSITPPGQPLAASHLLKPAIIPPSPLTPASRSKYLQQFHSLVDVTKTNGFMTGSQAKNILQQTGLSQTYLHQIWNLADIDKDGRLTPDEFVVAMHCCDIVRAGQTLPTRLPDEWLQGNTMPRDQTSSLARQNVSPAFASLHQDLKDTFSSHISTENHTSENAETERRNSIVTYEEKRQKNYEDGFKEIERRRQMLREQEEREQKCREERERKRELDLQKQKEEQERKKQLEFERQLARQQQIEQQREEERRKLFEQREAARKEMERKSRLEWERQRLQELSAQKSRLLEQINDVKSRGKALELELQSMGDTIQARQTKINQTNTNIQTIDQSIDDIQRRALQDKNLLENVEQQKKETMMKLHRIQTEKESITSSLQHLSQSKEFSTGSRESDQLRFAQLQLDNMKQENVRLDEQIATMNHQCKQYQNQMEQLRLQLSQLEQSARNPKPSVNKTMPSTALANYDQFHASNDYNPLPSSIPIASPSALDVDPFQTVDPFASQSDLGSPSTTETNNVWFQSPTNAVSPNDPFLTKPEFASQAPKSLPKTNGKQSSVADPWGSANVANNNGASWDAFSTTNSPFGTTANEWPQPPPTKNGSASTGTIQYRALYDYVPERSDEIAVTAGDIITKKPSEAKHVYLSIYLLLAHVDPTQQQDENWLFGRTGNGKEGFFPSAYAEPISSSTSSSANENSIDTTSQLISGSWAMTVADYQGKTVDKHLSFQKGEMILVREQKDATWYSGQLNQKVGWFPRSYVRPATEVEIQNNKNTAKNTPTTPSSTNAFAPPNGVSSNGDGIALRQAPNIPMIADVYVSIYSYEATDPGDLTFDVNERITVLQRDGDWWTGKIGNRVGTFPSNYVQKVDNPLQETVTAINSFHSKEENRLSFERGQLIYIRKKGDKGWYQGEIRGANQPIQVGWFPASCVHLQNASSPSTPTATYQNTQEYPRYVANFAYEAQQDDELSFPADAILEILDQGGSTGWFKARYNNQTGLVPSTYVKPLEESTPFLTAPQHLPSDPSRVSAIRELIETEQRYVDDLFIVANDFIKPLNNARILSDYEIEQIFINWISLIALNSTLLSALQEQVNYKEDMSSTENGVLMRTPRSASLSNIQLALQLPSRNSISDRHRSHTPEVLHSPTLRRLKHFSVHHNRSPSSQNLALKGNMEHLGEPVSPPSPVFQSSASMTINESTKIGDILCLHLPSMVNDYFQYCSRRAQANKSFQAKCDSNEHFRSQLQIFQDKTGGLSLNGFLTKPIQRVTRYPLLIEKVLKHTSEKHADYASIKQALECARQLNERINKQISEQESSSRLDWLQQHLTFGSDENCSDGYLFDELLKFNSLNRYHIQRQLLLHGLVLKVPSGKELLGFLFNDFLLFATMKSSSNWQTQLFERRTNFQLKLYRMPIFLTDIIIANDSLHDQLTFSITTKIHDKPLQLKTQQTNVRTLWVKSINNAVEECQVAEKSILADKAMFTVTENKRDSKTAVARLLLVVQEAQDLVPAPVAAERHRSVDPYCEITIGALTLKTSFAKRTTKPKWNAPMQFLLYNLVDDIIHINIFDNEFFSPNENLGSTSIHLGDLLPCPLDKFLTQPSLPFTQKLYLNNGASLVIKCTIQLLTS</sequence>
<dbReference type="SMART" id="SM00054">
    <property type="entry name" value="EFh"/>
    <property type="match status" value="2"/>
</dbReference>
<comment type="subcellular location">
    <subcellularLocation>
        <location evidence="1">Cytoplasm</location>
    </subcellularLocation>
</comment>
<dbReference type="GO" id="GO:0005085">
    <property type="term" value="F:guanyl-nucleotide exchange factor activity"/>
    <property type="evidence" value="ECO:0007669"/>
    <property type="project" value="InterPro"/>
</dbReference>
<evidence type="ECO:0000256" key="3">
    <source>
        <dbReference type="ARBA" id="ARBA00022490"/>
    </source>
</evidence>
<dbReference type="PROSITE" id="PS00018">
    <property type="entry name" value="EF_HAND_1"/>
    <property type="match status" value="1"/>
</dbReference>
<feature type="domain" description="EH" evidence="13">
    <location>
        <begin position="145"/>
        <end position="236"/>
    </location>
</feature>
<dbReference type="OrthoDB" id="207120at2759"/>
<dbReference type="CDD" id="cd00052">
    <property type="entry name" value="EH"/>
    <property type="match status" value="2"/>
</dbReference>
<organism evidence="15 16">
    <name type="scientific">Adineta ricciae</name>
    <name type="common">Rotifer</name>
    <dbReference type="NCBI Taxonomy" id="249248"/>
    <lineage>
        <taxon>Eukaryota</taxon>
        <taxon>Metazoa</taxon>
        <taxon>Spiralia</taxon>
        <taxon>Gnathifera</taxon>
        <taxon>Rotifera</taxon>
        <taxon>Eurotatoria</taxon>
        <taxon>Bdelloidea</taxon>
        <taxon>Adinetida</taxon>
        <taxon>Adinetidae</taxon>
        <taxon>Adineta</taxon>
    </lineage>
</organism>